<feature type="non-terminal residue" evidence="1">
    <location>
        <position position="299"/>
    </location>
</feature>
<name>A0A212D214_CEREH</name>
<accession>A0A212D214</accession>
<dbReference type="OrthoDB" id="9896158at2759"/>
<dbReference type="EMBL" id="MKHE01000009">
    <property type="protein sequence ID" value="OWK12114.1"/>
    <property type="molecule type" value="Genomic_DNA"/>
</dbReference>
<dbReference type="Proteomes" id="UP000242450">
    <property type="component" value="Chromosome 9"/>
</dbReference>
<sequence>MLTWEREELKSMKRKMETDMEKSEALLKTLASCRDSLVFCCKERLQAVELMNQPLDKVLEQAGRHSWVNITRVPTPRTQGLKTPPPDPVGTYTPDMAKNEEDFREQQQQISDRVCASLAQKMRETLELKDRLNMTLGLMRGTIHRCTKFIQEMYITRGLIKGPLSKSHLETREKLDRPLVRMYQRHVGTQLPEATRLAQRHALARLSPNTAPPGAQGTDKLQRHISHVEKNLDELLAMRKNLTWSFNCKKIGHDVDYSVVRLRLRQRHPHVCFEQAQRLVNDWDPRTPPRLQSNSAAAK</sequence>
<protein>
    <submittedName>
        <fullName evidence="1">CCDC105</fullName>
    </submittedName>
</protein>
<evidence type="ECO:0000313" key="2">
    <source>
        <dbReference type="Proteomes" id="UP000242450"/>
    </source>
</evidence>
<dbReference type="InterPro" id="IPR038949">
    <property type="entry name" value="TEKTL1"/>
</dbReference>
<gene>
    <name evidence="1" type="ORF">Celaphus_00003065</name>
</gene>
<organism evidence="1 2">
    <name type="scientific">Cervus elaphus hippelaphus</name>
    <name type="common">European red deer</name>
    <dbReference type="NCBI Taxonomy" id="46360"/>
    <lineage>
        <taxon>Eukaryota</taxon>
        <taxon>Metazoa</taxon>
        <taxon>Chordata</taxon>
        <taxon>Craniata</taxon>
        <taxon>Vertebrata</taxon>
        <taxon>Euteleostomi</taxon>
        <taxon>Mammalia</taxon>
        <taxon>Eutheria</taxon>
        <taxon>Laurasiatheria</taxon>
        <taxon>Artiodactyla</taxon>
        <taxon>Ruminantia</taxon>
        <taxon>Pecora</taxon>
        <taxon>Cervidae</taxon>
        <taxon>Cervinae</taxon>
        <taxon>Cervus</taxon>
    </lineage>
</organism>
<dbReference type="PANTHER" id="PTHR35081">
    <property type="entry name" value="COILED-COIL DOMAIN-CONTAINING PROTEIN 105"/>
    <property type="match status" value="1"/>
</dbReference>
<keyword evidence="2" id="KW-1185">Reference proteome</keyword>
<dbReference type="PANTHER" id="PTHR35081:SF1">
    <property type="entry name" value="COILED-COIL DOMAIN-CONTAINING PROTEIN 105"/>
    <property type="match status" value="1"/>
</dbReference>
<dbReference type="AlphaFoldDB" id="A0A212D214"/>
<evidence type="ECO:0000313" key="1">
    <source>
        <dbReference type="EMBL" id="OWK12114.1"/>
    </source>
</evidence>
<proteinExistence type="predicted"/>
<reference evidence="1 2" key="1">
    <citation type="journal article" date="2018" name="Mol. Genet. Genomics">
        <title>The red deer Cervus elaphus genome CerEla1.0: sequencing, annotating, genes, and chromosomes.</title>
        <authorList>
            <person name="Bana N.A."/>
            <person name="Nyiri A."/>
            <person name="Nagy J."/>
            <person name="Frank K."/>
            <person name="Nagy T."/>
            <person name="Steger V."/>
            <person name="Schiller M."/>
            <person name="Lakatos P."/>
            <person name="Sugar L."/>
            <person name="Horn P."/>
            <person name="Barta E."/>
            <person name="Orosz L."/>
        </authorList>
    </citation>
    <scope>NUCLEOTIDE SEQUENCE [LARGE SCALE GENOMIC DNA]</scope>
    <source>
        <strain evidence="1">Hungarian</strain>
    </source>
</reference>
<comment type="caution">
    <text evidence="1">The sequence shown here is derived from an EMBL/GenBank/DDBJ whole genome shotgun (WGS) entry which is preliminary data.</text>
</comment>